<dbReference type="InterPro" id="IPR002371">
    <property type="entry name" value="FlgK"/>
</dbReference>
<dbReference type="EMBL" id="JAFNAA010000001">
    <property type="protein sequence ID" value="MBO1106741.1"/>
    <property type="molecule type" value="Genomic_DNA"/>
</dbReference>
<evidence type="ECO:0000313" key="11">
    <source>
        <dbReference type="Proteomes" id="UP000664658"/>
    </source>
</evidence>
<keyword evidence="10" id="KW-0282">Flagellum</keyword>
<reference evidence="10" key="1">
    <citation type="submission" date="2021-03" db="EMBL/GenBank/DDBJ databases">
        <title>Plesiomonas shigelloides zfcc0051, isolated from zebrafish feces.</title>
        <authorList>
            <person name="Vanderhoek Z."/>
            <person name="Gaulke C."/>
        </authorList>
    </citation>
    <scope>NUCLEOTIDE SEQUENCE</scope>
    <source>
        <strain evidence="10">Zfcc0051</strain>
    </source>
</reference>
<dbReference type="GO" id="GO:0009424">
    <property type="term" value="C:bacterial-type flagellum hook"/>
    <property type="evidence" value="ECO:0007669"/>
    <property type="project" value="InterPro"/>
</dbReference>
<dbReference type="PRINTS" id="PR01005">
    <property type="entry name" value="FLGHOOKAP1"/>
</dbReference>
<keyword evidence="5" id="KW-0964">Secreted</keyword>
<name>A0A8I1W477_PLESH</name>
<dbReference type="InterPro" id="IPR001444">
    <property type="entry name" value="Flag_bb_rod_N"/>
</dbReference>
<evidence type="ECO:0000256" key="6">
    <source>
        <dbReference type="ARBA" id="ARBA00023143"/>
    </source>
</evidence>
<keyword evidence="10" id="KW-0966">Cell projection</keyword>
<feature type="domain" description="Flagellar hook-associated protein FlgK helical" evidence="9">
    <location>
        <begin position="92"/>
        <end position="321"/>
    </location>
</feature>
<comment type="subcellular location">
    <subcellularLocation>
        <location evidence="1">Bacterial flagellum</location>
    </subcellularLocation>
    <subcellularLocation>
        <location evidence="2">Secreted</location>
    </subcellularLocation>
</comment>
<evidence type="ECO:0000256" key="1">
    <source>
        <dbReference type="ARBA" id="ARBA00004365"/>
    </source>
</evidence>
<protein>
    <recommendedName>
        <fullName evidence="4">Flagellar hook-associated protein 1</fullName>
    </recommendedName>
</protein>
<dbReference type="NCBIfam" id="TIGR02492">
    <property type="entry name" value="flgK_ends"/>
    <property type="match status" value="1"/>
</dbReference>
<evidence type="ECO:0000313" key="10">
    <source>
        <dbReference type="EMBL" id="MBO1106741.1"/>
    </source>
</evidence>
<dbReference type="Pfam" id="PF06429">
    <property type="entry name" value="Flg_bbr_C"/>
    <property type="match status" value="1"/>
</dbReference>
<organism evidence="10 11">
    <name type="scientific">Plesiomonas shigelloides</name>
    <name type="common">Aeromonas shigelloides</name>
    <dbReference type="NCBI Taxonomy" id="703"/>
    <lineage>
        <taxon>Bacteria</taxon>
        <taxon>Pseudomonadati</taxon>
        <taxon>Pseudomonadota</taxon>
        <taxon>Gammaproteobacteria</taxon>
        <taxon>Enterobacterales</taxon>
        <taxon>Enterobacteriaceae</taxon>
        <taxon>Plesiomonas</taxon>
    </lineage>
</organism>
<dbReference type="RefSeq" id="WP_207541416.1">
    <property type="nucleotide sequence ID" value="NZ_JAFNAA010000001.1"/>
</dbReference>
<evidence type="ECO:0000259" key="9">
    <source>
        <dbReference type="Pfam" id="PF22638"/>
    </source>
</evidence>
<evidence type="ECO:0000256" key="5">
    <source>
        <dbReference type="ARBA" id="ARBA00022525"/>
    </source>
</evidence>
<dbReference type="InterPro" id="IPR010930">
    <property type="entry name" value="Flg_bb/hook_C_dom"/>
</dbReference>
<dbReference type="GO" id="GO:0005198">
    <property type="term" value="F:structural molecule activity"/>
    <property type="evidence" value="ECO:0007669"/>
    <property type="project" value="InterPro"/>
</dbReference>
<comment type="similarity">
    <text evidence="3">Belongs to the flagella basal body rod proteins family.</text>
</comment>
<dbReference type="SUPFAM" id="SSF64518">
    <property type="entry name" value="Phase 1 flagellin"/>
    <property type="match status" value="1"/>
</dbReference>
<dbReference type="PANTHER" id="PTHR30033:SF1">
    <property type="entry name" value="FLAGELLAR HOOK-ASSOCIATED PROTEIN 1"/>
    <property type="match status" value="1"/>
</dbReference>
<dbReference type="AlphaFoldDB" id="A0A8I1W477"/>
<dbReference type="PROSITE" id="PS00588">
    <property type="entry name" value="FLAGELLA_BB_ROD"/>
    <property type="match status" value="1"/>
</dbReference>
<keyword evidence="10" id="KW-0969">Cilium</keyword>
<dbReference type="Proteomes" id="UP000664658">
    <property type="component" value="Unassembled WGS sequence"/>
</dbReference>
<dbReference type="Pfam" id="PF00460">
    <property type="entry name" value="Flg_bb_rod"/>
    <property type="match status" value="1"/>
</dbReference>
<feature type="domain" description="Flagellar basal-body/hook protein C-terminal" evidence="8">
    <location>
        <begin position="597"/>
        <end position="635"/>
    </location>
</feature>
<accession>A0A8I1W477</accession>
<evidence type="ECO:0000256" key="3">
    <source>
        <dbReference type="ARBA" id="ARBA00009677"/>
    </source>
</evidence>
<dbReference type="InterPro" id="IPR019776">
    <property type="entry name" value="Flagellar_basal_body_rod_CS"/>
</dbReference>
<evidence type="ECO:0000256" key="2">
    <source>
        <dbReference type="ARBA" id="ARBA00004613"/>
    </source>
</evidence>
<evidence type="ECO:0000259" key="8">
    <source>
        <dbReference type="Pfam" id="PF06429"/>
    </source>
</evidence>
<dbReference type="GO" id="GO:0044780">
    <property type="term" value="P:bacterial-type flagellum assembly"/>
    <property type="evidence" value="ECO:0007669"/>
    <property type="project" value="InterPro"/>
</dbReference>
<dbReference type="GO" id="GO:0005576">
    <property type="term" value="C:extracellular region"/>
    <property type="evidence" value="ECO:0007669"/>
    <property type="project" value="UniProtKB-SubCell"/>
</dbReference>
<comment type="caution">
    <text evidence="10">The sequence shown here is derived from an EMBL/GenBank/DDBJ whole genome shotgun (WGS) entry which is preliminary data.</text>
</comment>
<dbReference type="InterPro" id="IPR053927">
    <property type="entry name" value="FlgK_helical"/>
</dbReference>
<dbReference type="PANTHER" id="PTHR30033">
    <property type="entry name" value="FLAGELLAR HOOK-ASSOCIATED PROTEIN 1"/>
    <property type="match status" value="1"/>
</dbReference>
<keyword evidence="6" id="KW-0975">Bacterial flagellum</keyword>
<gene>
    <name evidence="10" type="primary">flgK</name>
    <name evidence="10" type="ORF">J2R62_00645</name>
</gene>
<evidence type="ECO:0000256" key="4">
    <source>
        <dbReference type="ARBA" id="ARBA00016244"/>
    </source>
</evidence>
<sequence length="639" mass="68465">MNDLLQLGMSGVLANQAQLRVTGNNINNVNTIGYSRQVAVQTTNGTQYQGNLQFGTGVNITEVRRVYSTYANNELNMATTKFSNATQRTTGLTELDNLLSKVGIKIPNTLNSWFDAVNKLGDAPNDVALRQQVLEQGKNLSAQFNNLHSTLDNKVNELNDQLTGSAQRVNDIAKELADLNKTIVEQGGSSNEMEDRRQALLDELAEYTQVSTVPKDDGSMNVLIGGGHTLVSGGDSAKINMVDGSPDPRQSQMAISWGNSSKPLNGQSLGGKLGAMFEMRDVHIPKAMDQIGLMAIGIADAINKQQQQGLDLNGDIGQNMFTDINSDQAKQSRAISNNPGLDLGVNIDDVSKLSAGPFQVEFDGKDYILRDKSGNELEKLTPKGTPMNGLSSDKYGFTLEINGGTIAKGDKIEIRPTRQGAADIGMNMTDPSQIAAQGITNKGEANKGSGSVNVSVKDKADPNYPIDGRKLNIEYFDDGGKLSYRITDGGEPPKELQKGEYSAGAKVNVGGMEITLGGKPQVGDSFSIDMDPASGSNTNLLAMQDLQNSKIMGNGTQTLFDVYEKLNTDIGAAQSSAMRDYSHTKLEYQSAATRASSVSGVDLNEEAGNLIRYQQSYSASARIITLADDIFKTLMGALG</sequence>
<dbReference type="Pfam" id="PF22638">
    <property type="entry name" value="FlgK_D1"/>
    <property type="match status" value="1"/>
</dbReference>
<evidence type="ECO:0000259" key="7">
    <source>
        <dbReference type="Pfam" id="PF00460"/>
    </source>
</evidence>
<feature type="domain" description="Flagellar basal body rod protein N-terminal" evidence="7">
    <location>
        <begin position="5"/>
        <end position="34"/>
    </location>
</feature>
<proteinExistence type="inferred from homology"/>